<evidence type="ECO:0000313" key="2">
    <source>
        <dbReference type="Proteomes" id="UP001158048"/>
    </source>
</evidence>
<dbReference type="EMBL" id="FXUY01000002">
    <property type="protein sequence ID" value="SMQ30415.1"/>
    <property type="molecule type" value="Genomic_DNA"/>
</dbReference>
<gene>
    <name evidence="1" type="ORF">SAMN04488483_5414</name>
</gene>
<accession>A0ACD2UDA1</accession>
<name>A0ACD2UDA1_9PSED</name>
<organism evidence="1 2">
    <name type="scientific">Pseudomonas helmanticensis</name>
    <dbReference type="NCBI Taxonomy" id="1471381"/>
    <lineage>
        <taxon>Bacteria</taxon>
        <taxon>Pseudomonadati</taxon>
        <taxon>Pseudomonadota</taxon>
        <taxon>Gammaproteobacteria</taxon>
        <taxon>Pseudomonadales</taxon>
        <taxon>Pseudomonadaceae</taxon>
        <taxon>Pseudomonas</taxon>
    </lineage>
</organism>
<comment type="caution">
    <text evidence="1">The sequence shown here is derived from an EMBL/GenBank/DDBJ whole genome shotgun (WGS) entry which is preliminary data.</text>
</comment>
<reference evidence="1" key="1">
    <citation type="submission" date="2017-05" db="EMBL/GenBank/DDBJ databases">
        <authorList>
            <person name="Varghese N."/>
            <person name="Submissions S."/>
        </authorList>
    </citation>
    <scope>NUCLEOTIDE SEQUENCE</scope>
    <source>
        <strain evidence="1">LMG 28168</strain>
    </source>
</reference>
<evidence type="ECO:0000313" key="1">
    <source>
        <dbReference type="EMBL" id="SMQ30415.1"/>
    </source>
</evidence>
<sequence>MNKILILALSLTASMSAFAQEVALKPDATRYVYGMHLDISKVINITEAADICGPVPVQMTYKDSHGDIRIVEYSVIGHGCSN</sequence>
<protein>
    <submittedName>
        <fullName evidence="1">Uncharacterized protein</fullName>
    </submittedName>
</protein>
<dbReference type="Proteomes" id="UP001158048">
    <property type="component" value="Unassembled WGS sequence"/>
</dbReference>
<keyword evidence="2" id="KW-1185">Reference proteome</keyword>
<proteinExistence type="predicted"/>